<reference evidence="2" key="1">
    <citation type="submission" date="2022-01" db="EMBL/GenBank/DDBJ databases">
        <title>Whole genome-based taxonomy of the Shewanellaceae.</title>
        <authorList>
            <person name="Martin-Rodriguez A.J."/>
        </authorList>
    </citation>
    <scope>NUCLEOTIDE SEQUENCE</scope>
    <source>
        <strain evidence="2">DSM 16422</strain>
    </source>
</reference>
<dbReference type="RefSeq" id="WP_248995317.1">
    <property type="nucleotide sequence ID" value="NZ_JAKIKP010000004.1"/>
</dbReference>
<dbReference type="PANTHER" id="PTHR43798:SF29">
    <property type="entry name" value="AB HYDROLASE-1 DOMAIN-CONTAINING PROTEIN"/>
    <property type="match status" value="1"/>
</dbReference>
<dbReference type="SUPFAM" id="SSF53474">
    <property type="entry name" value="alpha/beta-Hydrolases"/>
    <property type="match status" value="1"/>
</dbReference>
<sequence length="272" mass="30318">MLTTDLQYSIDNHPLHFADIGNGEAIIFLHGLFANSQIWQAQCQELSKHYRCITIDLWGHGNSTTFNENCQSLVDVADHIDQLVSSLKIDQYHLIGHGCGATIAAEIALKYPVKTKSLTLLNGFIGYEPQVNCAKYQLWLDEINQTQKINHQLATTISQLMVAKGSNHQHIIEGFAKQLSGYSDTQAVAISQFAHQAIYKRDTFELVEQLTLPTMVIVGVENQLRTVLESYLMSDEIDGACLHHISNAGHLTMIEQPEALNTLLSQFLGSVK</sequence>
<dbReference type="PRINTS" id="PR00111">
    <property type="entry name" value="ABHYDROLASE"/>
</dbReference>
<keyword evidence="2" id="KW-0378">Hydrolase</keyword>
<dbReference type="InterPro" id="IPR000073">
    <property type="entry name" value="AB_hydrolase_1"/>
</dbReference>
<accession>A0A9X1ZUQ6</accession>
<dbReference type="Gene3D" id="3.40.50.1820">
    <property type="entry name" value="alpha/beta hydrolase"/>
    <property type="match status" value="1"/>
</dbReference>
<evidence type="ECO:0000313" key="2">
    <source>
        <dbReference type="EMBL" id="MCL1142641.1"/>
    </source>
</evidence>
<dbReference type="GO" id="GO:0016787">
    <property type="term" value="F:hydrolase activity"/>
    <property type="evidence" value="ECO:0007669"/>
    <property type="project" value="UniProtKB-KW"/>
</dbReference>
<dbReference type="InterPro" id="IPR000639">
    <property type="entry name" value="Epox_hydrolase-like"/>
</dbReference>
<gene>
    <name evidence="2" type="ORF">L2672_08065</name>
</gene>
<proteinExistence type="predicted"/>
<feature type="domain" description="AB hydrolase-1" evidence="1">
    <location>
        <begin position="25"/>
        <end position="256"/>
    </location>
</feature>
<name>A0A9X1ZUQ6_9GAMM</name>
<dbReference type="InterPro" id="IPR029058">
    <property type="entry name" value="AB_hydrolase_fold"/>
</dbReference>
<protein>
    <submittedName>
        <fullName evidence="2">Alpha/beta hydrolase</fullName>
    </submittedName>
</protein>
<evidence type="ECO:0000313" key="3">
    <source>
        <dbReference type="Proteomes" id="UP001139333"/>
    </source>
</evidence>
<evidence type="ECO:0000259" key="1">
    <source>
        <dbReference type="Pfam" id="PF00561"/>
    </source>
</evidence>
<organism evidence="2 3">
    <name type="scientific">Shewanella gaetbuli</name>
    <dbReference type="NCBI Taxonomy" id="220752"/>
    <lineage>
        <taxon>Bacteria</taxon>
        <taxon>Pseudomonadati</taxon>
        <taxon>Pseudomonadota</taxon>
        <taxon>Gammaproteobacteria</taxon>
        <taxon>Alteromonadales</taxon>
        <taxon>Shewanellaceae</taxon>
        <taxon>Shewanella</taxon>
    </lineage>
</organism>
<dbReference type="InterPro" id="IPR050266">
    <property type="entry name" value="AB_hydrolase_sf"/>
</dbReference>
<comment type="caution">
    <text evidence="2">The sequence shown here is derived from an EMBL/GenBank/DDBJ whole genome shotgun (WGS) entry which is preliminary data.</text>
</comment>
<dbReference type="AlphaFoldDB" id="A0A9X1ZUQ6"/>
<dbReference type="Proteomes" id="UP001139333">
    <property type="component" value="Unassembled WGS sequence"/>
</dbReference>
<dbReference type="PRINTS" id="PR00412">
    <property type="entry name" value="EPOXHYDRLASE"/>
</dbReference>
<dbReference type="Pfam" id="PF00561">
    <property type="entry name" value="Abhydrolase_1"/>
    <property type="match status" value="1"/>
</dbReference>
<keyword evidence="3" id="KW-1185">Reference proteome</keyword>
<dbReference type="PANTHER" id="PTHR43798">
    <property type="entry name" value="MONOACYLGLYCEROL LIPASE"/>
    <property type="match status" value="1"/>
</dbReference>
<dbReference type="EMBL" id="JAKIKP010000004">
    <property type="protein sequence ID" value="MCL1142641.1"/>
    <property type="molecule type" value="Genomic_DNA"/>
</dbReference>